<feature type="non-terminal residue" evidence="1">
    <location>
        <position position="41"/>
    </location>
</feature>
<accession>A0A087TZQ9</accession>
<proteinExistence type="predicted"/>
<sequence>MFLLLSRNVVNKNKLIHKSMQFKKFRSSASFYALHEEYIII</sequence>
<name>A0A087TZQ9_STEMI</name>
<dbReference type="Proteomes" id="UP000054359">
    <property type="component" value="Unassembled WGS sequence"/>
</dbReference>
<dbReference type="AlphaFoldDB" id="A0A087TZQ9"/>
<organism evidence="1 2">
    <name type="scientific">Stegodyphus mimosarum</name>
    <name type="common">African social velvet spider</name>
    <dbReference type="NCBI Taxonomy" id="407821"/>
    <lineage>
        <taxon>Eukaryota</taxon>
        <taxon>Metazoa</taxon>
        <taxon>Ecdysozoa</taxon>
        <taxon>Arthropoda</taxon>
        <taxon>Chelicerata</taxon>
        <taxon>Arachnida</taxon>
        <taxon>Araneae</taxon>
        <taxon>Araneomorphae</taxon>
        <taxon>Entelegynae</taxon>
        <taxon>Eresoidea</taxon>
        <taxon>Eresidae</taxon>
        <taxon>Stegodyphus</taxon>
    </lineage>
</organism>
<evidence type="ECO:0000313" key="1">
    <source>
        <dbReference type="EMBL" id="KFM70598.1"/>
    </source>
</evidence>
<keyword evidence="2" id="KW-1185">Reference proteome</keyword>
<protein>
    <submittedName>
        <fullName evidence="1">Uncharacterized protein</fullName>
    </submittedName>
</protein>
<dbReference type="EMBL" id="KK117485">
    <property type="protein sequence ID" value="KFM70598.1"/>
    <property type="molecule type" value="Genomic_DNA"/>
</dbReference>
<gene>
    <name evidence="1" type="ORF">X975_18803</name>
</gene>
<evidence type="ECO:0000313" key="2">
    <source>
        <dbReference type="Proteomes" id="UP000054359"/>
    </source>
</evidence>
<reference evidence="1 2" key="1">
    <citation type="submission" date="2013-11" db="EMBL/GenBank/DDBJ databases">
        <title>Genome sequencing of Stegodyphus mimosarum.</title>
        <authorList>
            <person name="Bechsgaard J."/>
        </authorList>
    </citation>
    <scope>NUCLEOTIDE SEQUENCE [LARGE SCALE GENOMIC DNA]</scope>
</reference>